<dbReference type="RefSeq" id="WP_005986351.1">
    <property type="nucleotide sequence ID" value="NZ_JH470338.1"/>
</dbReference>
<feature type="chain" id="PRO_5003525502" description="Gram-positive cocci surface proteins LPxTG domain-containing protein" evidence="3">
    <location>
        <begin position="38"/>
        <end position="259"/>
    </location>
</feature>
<evidence type="ECO:0000256" key="3">
    <source>
        <dbReference type="SAM" id="SignalP"/>
    </source>
</evidence>
<feature type="region of interest" description="Disordered" evidence="1">
    <location>
        <begin position="217"/>
        <end position="259"/>
    </location>
</feature>
<feature type="transmembrane region" description="Helical" evidence="2">
    <location>
        <begin position="187"/>
        <end position="207"/>
    </location>
</feature>
<dbReference type="AlphaFoldDB" id="G9PFT2"/>
<organism evidence="4 5">
    <name type="scientific">Actinomyces graevenitzii C83</name>
    <dbReference type="NCBI Taxonomy" id="435830"/>
    <lineage>
        <taxon>Bacteria</taxon>
        <taxon>Bacillati</taxon>
        <taxon>Actinomycetota</taxon>
        <taxon>Actinomycetes</taxon>
        <taxon>Actinomycetales</taxon>
        <taxon>Actinomycetaceae</taxon>
        <taxon>Actinomyces</taxon>
    </lineage>
</organism>
<feature type="signal peptide" evidence="3">
    <location>
        <begin position="1"/>
        <end position="37"/>
    </location>
</feature>
<dbReference type="PATRIC" id="fig|435830.3.peg.1083"/>
<evidence type="ECO:0000256" key="1">
    <source>
        <dbReference type="SAM" id="MobiDB-lite"/>
    </source>
</evidence>
<accession>G9PFT2</accession>
<keyword evidence="5" id="KW-1185">Reference proteome</keyword>
<evidence type="ECO:0008006" key="6">
    <source>
        <dbReference type="Google" id="ProtNLM"/>
    </source>
</evidence>
<reference evidence="4 5" key="1">
    <citation type="submission" date="2011-10" db="EMBL/GenBank/DDBJ databases">
        <title>The Genome Sequence of Actinomyces graevenitzii C83.</title>
        <authorList>
            <consortium name="The Broad Institute Genome Sequencing Platform"/>
            <consortium name="The Broad Institute Genome Sequencing Center for Infectious Disease"/>
            <person name="Earl A."/>
            <person name="Ward D."/>
            <person name="Feldgarden M."/>
            <person name="Gevers D."/>
            <person name="Sibley C.D."/>
            <person name="Field T.R."/>
            <person name="Grinwis M."/>
            <person name="Eshaghurshan C.S."/>
            <person name="Surette M.G."/>
            <person name="Young S.K."/>
            <person name="Zeng Q."/>
            <person name="Gargeya S."/>
            <person name="Fitzgerald M."/>
            <person name="Haas B."/>
            <person name="Abouelleil A."/>
            <person name="Alvarado L."/>
            <person name="Arachchi H.M."/>
            <person name="Berlin A."/>
            <person name="Brown A."/>
            <person name="Chapman S.B."/>
            <person name="Chen Z."/>
            <person name="Dunbar C."/>
            <person name="Freedman E."/>
            <person name="Gearin G."/>
            <person name="Goldberg J."/>
            <person name="Griggs A."/>
            <person name="Gujja S."/>
            <person name="Heiman D."/>
            <person name="Howarth C."/>
            <person name="Larson L."/>
            <person name="Lui A."/>
            <person name="MacDonald P.J.P."/>
            <person name="Montmayeur A."/>
            <person name="Murphy C."/>
            <person name="Neiman D."/>
            <person name="Pearson M."/>
            <person name="Priest M."/>
            <person name="Roberts A."/>
            <person name="Saif S."/>
            <person name="Shea T."/>
            <person name="Shenoy N."/>
            <person name="Sisk P."/>
            <person name="Stolte C."/>
            <person name="Sykes S."/>
            <person name="Wortman J."/>
            <person name="Nusbaum C."/>
            <person name="Birren B."/>
        </authorList>
    </citation>
    <scope>NUCLEOTIDE SEQUENCE [LARGE SCALE GENOMIC DNA]</scope>
    <source>
        <strain evidence="4 5">C83</strain>
    </source>
</reference>
<dbReference type="eggNOG" id="ENOG5032C0M">
    <property type="taxonomic scope" value="Bacteria"/>
</dbReference>
<sequence>MNAINVNPRAMIARVGAALAAFVLAFSLLGVTSPAHADSFKVWLGMKFSGENLAISLKMHVPSEYGSAKAICDSMKNSATKSSDGKVTKSGVEQYKGVEVCVIEAEGKLNENDSSSAFGFSIKRDGDKLTVKSTSSNRFASIGDIEYRFTFNDGIVSSSGGKVEGNTFVTTDTKFEVVGKPGGTSKILMYALIGGLIGCGTGLGAFLRMRFKKKTQPQQSASPYAAQPGQYPQGQAAPNAAQPGAQQPYNPNAQGGQGA</sequence>
<dbReference type="STRING" id="435830.HMPREF0045_01116"/>
<keyword evidence="2" id="KW-0472">Membrane</keyword>
<protein>
    <recommendedName>
        <fullName evidence="6">Gram-positive cocci surface proteins LPxTG domain-containing protein</fullName>
    </recommendedName>
</protein>
<keyword evidence="2" id="KW-0812">Transmembrane</keyword>
<evidence type="ECO:0000256" key="2">
    <source>
        <dbReference type="SAM" id="Phobius"/>
    </source>
</evidence>
<evidence type="ECO:0000313" key="5">
    <source>
        <dbReference type="Proteomes" id="UP000003822"/>
    </source>
</evidence>
<dbReference type="Proteomes" id="UP000003822">
    <property type="component" value="Unassembled WGS sequence"/>
</dbReference>
<evidence type="ECO:0000313" key="4">
    <source>
        <dbReference type="EMBL" id="EHM88005.1"/>
    </source>
</evidence>
<keyword evidence="3" id="KW-0732">Signal</keyword>
<dbReference type="HOGENOM" id="CLU_070508_0_0_11"/>
<proteinExistence type="predicted"/>
<name>G9PFT2_9ACTO</name>
<keyword evidence="2" id="KW-1133">Transmembrane helix</keyword>
<gene>
    <name evidence="4" type="ORF">HMPREF0045_01116</name>
</gene>
<dbReference type="EMBL" id="ACRN01000008">
    <property type="protein sequence ID" value="EHM88005.1"/>
    <property type="molecule type" value="Genomic_DNA"/>
</dbReference>
<comment type="caution">
    <text evidence="4">The sequence shown here is derived from an EMBL/GenBank/DDBJ whole genome shotgun (WGS) entry which is preliminary data.</text>
</comment>